<keyword evidence="2" id="KW-0812">Transmembrane</keyword>
<accession>M7ZUX5</accession>
<protein>
    <submittedName>
        <fullName evidence="3">Secretory carrier-associated membrane protein 3</fullName>
    </submittedName>
</protein>
<name>M7ZUX5_TRIUA</name>
<dbReference type="AlphaFoldDB" id="M7ZUX5"/>
<evidence type="ECO:0000313" key="3">
    <source>
        <dbReference type="EMBL" id="EMS56170.1"/>
    </source>
</evidence>
<organism evidence="3">
    <name type="scientific">Triticum urartu</name>
    <name type="common">Red wild einkorn</name>
    <name type="synonym">Crithodium urartu</name>
    <dbReference type="NCBI Taxonomy" id="4572"/>
    <lineage>
        <taxon>Eukaryota</taxon>
        <taxon>Viridiplantae</taxon>
        <taxon>Streptophyta</taxon>
        <taxon>Embryophyta</taxon>
        <taxon>Tracheophyta</taxon>
        <taxon>Spermatophyta</taxon>
        <taxon>Magnoliopsida</taxon>
        <taxon>Liliopsida</taxon>
        <taxon>Poales</taxon>
        <taxon>Poaceae</taxon>
        <taxon>BOP clade</taxon>
        <taxon>Pooideae</taxon>
        <taxon>Triticodae</taxon>
        <taxon>Triticeae</taxon>
        <taxon>Triticinae</taxon>
        <taxon>Triticum</taxon>
    </lineage>
</organism>
<reference evidence="3" key="1">
    <citation type="journal article" date="2013" name="Nature">
        <title>Draft genome of the wheat A-genome progenitor Triticum urartu.</title>
        <authorList>
            <person name="Ling H.Q."/>
            <person name="Zhao S."/>
            <person name="Liu D."/>
            <person name="Wang J."/>
            <person name="Sun H."/>
            <person name="Zhang C."/>
            <person name="Fan H."/>
            <person name="Li D."/>
            <person name="Dong L."/>
            <person name="Tao Y."/>
            <person name="Gao C."/>
            <person name="Wu H."/>
            <person name="Li Y."/>
            <person name="Cui Y."/>
            <person name="Guo X."/>
            <person name="Zheng S."/>
            <person name="Wang B."/>
            <person name="Yu K."/>
            <person name="Liang Q."/>
            <person name="Yang W."/>
            <person name="Lou X."/>
            <person name="Chen J."/>
            <person name="Feng M."/>
            <person name="Jian J."/>
            <person name="Zhang X."/>
            <person name="Luo G."/>
            <person name="Jiang Y."/>
            <person name="Liu J."/>
            <person name="Wang Z."/>
            <person name="Sha Y."/>
            <person name="Zhang B."/>
            <person name="Wu H."/>
            <person name="Tang D."/>
            <person name="Shen Q."/>
            <person name="Xue P."/>
            <person name="Zou S."/>
            <person name="Wang X."/>
            <person name="Liu X."/>
            <person name="Wang F."/>
            <person name="Yang Y."/>
            <person name="An X."/>
            <person name="Dong Z."/>
            <person name="Zhang K."/>
            <person name="Zhang X."/>
            <person name="Luo M.C."/>
            <person name="Dvorak J."/>
            <person name="Tong Y."/>
            <person name="Wang J."/>
            <person name="Yang H."/>
            <person name="Li Z."/>
            <person name="Wang D."/>
            <person name="Zhang A."/>
            <person name="Wang J."/>
        </authorList>
    </citation>
    <scope>NUCLEOTIDE SEQUENCE</scope>
</reference>
<keyword evidence="2" id="KW-0472">Membrane</keyword>
<proteinExistence type="predicted"/>
<feature type="region of interest" description="Disordered" evidence="1">
    <location>
        <begin position="215"/>
        <end position="279"/>
    </location>
</feature>
<feature type="region of interest" description="Disordered" evidence="1">
    <location>
        <begin position="167"/>
        <end position="190"/>
    </location>
</feature>
<feature type="transmembrane region" description="Helical" evidence="2">
    <location>
        <begin position="293"/>
        <end position="315"/>
    </location>
</feature>
<feature type="compositionally biased region" description="Acidic residues" evidence="1">
    <location>
        <begin position="218"/>
        <end position="252"/>
    </location>
</feature>
<gene>
    <name evidence="3" type="ORF">TRIUR3_07315</name>
</gene>
<sequence length="373" mass="40804">MAGRNDFEDDDVNPFAIQCFEFSNSSGFHAPMCYKGGSVPPAPSSRLSPLSHEPAGFYNVDIPMDSTKIPSWTESAGGGATEVRLYKRSSYGSALIQIAALAPVAPPRAVEGGSDDPDQEFAGEPALYLAVVQDGHTIDIARLLFHGGEPALEVDMAEDYYAAAEFSSSEDDRSLPLDDYGMVKSSSSEDDWALPSLGGAMSFLGRLGCKEYSGIGDGDWDRDEDDEDEDEDMDADEEKDETENVDGVDEDVAVSGGYDSGGDCKEGDGEEEEHGDTHQDTIKLRVWPAQKHLLLKFFIHVVIIWIAFTCIVGPFNEASTQVHILLRSDLNYKYEIERGEKALIGGFASIERVYDKWGPFTTCVAYLFVIYGF</sequence>
<keyword evidence="2" id="KW-1133">Transmembrane helix</keyword>
<evidence type="ECO:0000256" key="2">
    <source>
        <dbReference type="SAM" id="Phobius"/>
    </source>
</evidence>
<dbReference type="EMBL" id="KD161514">
    <property type="protein sequence ID" value="EMS56170.1"/>
    <property type="molecule type" value="Genomic_DNA"/>
</dbReference>
<evidence type="ECO:0000256" key="1">
    <source>
        <dbReference type="SAM" id="MobiDB-lite"/>
    </source>
</evidence>